<keyword evidence="1" id="KW-0812">Transmembrane</keyword>
<reference evidence="2" key="2">
    <citation type="submission" date="2020-09" db="EMBL/GenBank/DDBJ databases">
        <authorList>
            <person name="Sun Q."/>
            <person name="Zhou Y."/>
        </authorList>
    </citation>
    <scope>NUCLEOTIDE SEQUENCE</scope>
    <source>
        <strain evidence="2">CGMCC 1.15493</strain>
    </source>
</reference>
<dbReference type="AlphaFoldDB" id="A0A916Y0B7"/>
<reference evidence="2" key="1">
    <citation type="journal article" date="2014" name="Int. J. Syst. Evol. Microbiol.">
        <title>Complete genome sequence of Corynebacterium casei LMG S-19264T (=DSM 44701T), isolated from a smear-ripened cheese.</title>
        <authorList>
            <consortium name="US DOE Joint Genome Institute (JGI-PGF)"/>
            <person name="Walter F."/>
            <person name="Albersmeier A."/>
            <person name="Kalinowski J."/>
            <person name="Ruckert C."/>
        </authorList>
    </citation>
    <scope>NUCLEOTIDE SEQUENCE</scope>
    <source>
        <strain evidence="2">CGMCC 1.15493</strain>
    </source>
</reference>
<evidence type="ECO:0000313" key="3">
    <source>
        <dbReference type="Proteomes" id="UP000613160"/>
    </source>
</evidence>
<dbReference type="Pfam" id="PF19600">
    <property type="entry name" value="DUF6105"/>
    <property type="match status" value="1"/>
</dbReference>
<evidence type="ECO:0000313" key="2">
    <source>
        <dbReference type="EMBL" id="GGD25616.1"/>
    </source>
</evidence>
<dbReference type="EMBL" id="BMJJ01000007">
    <property type="protein sequence ID" value="GGD25616.1"/>
    <property type="molecule type" value="Genomic_DNA"/>
</dbReference>
<organism evidence="2 3">
    <name type="scientific">Aureimonas glaciei</name>
    <dbReference type="NCBI Taxonomy" id="1776957"/>
    <lineage>
        <taxon>Bacteria</taxon>
        <taxon>Pseudomonadati</taxon>
        <taxon>Pseudomonadota</taxon>
        <taxon>Alphaproteobacteria</taxon>
        <taxon>Hyphomicrobiales</taxon>
        <taxon>Aurantimonadaceae</taxon>
        <taxon>Aureimonas</taxon>
    </lineage>
</organism>
<name>A0A916Y0B7_9HYPH</name>
<protein>
    <submittedName>
        <fullName evidence="2">Uncharacterized protein</fullName>
    </submittedName>
</protein>
<evidence type="ECO:0000256" key="1">
    <source>
        <dbReference type="SAM" id="Phobius"/>
    </source>
</evidence>
<keyword evidence="3" id="KW-1185">Reference proteome</keyword>
<dbReference type="Proteomes" id="UP000613160">
    <property type="component" value="Unassembled WGS sequence"/>
</dbReference>
<sequence>MKLVFLWLGATAAFWLWFVVSLHDASLGLFVLSRDFHDAIMAVYGWTLGVEPTRVPRLFAEAFALDGLLVLGILAFRRRRRLLVWCADARTRGLSWLRRTEWKRAGRAHPAE</sequence>
<feature type="transmembrane region" description="Helical" evidence="1">
    <location>
        <begin position="58"/>
        <end position="76"/>
    </location>
</feature>
<proteinExistence type="predicted"/>
<keyword evidence="1" id="KW-0472">Membrane</keyword>
<gene>
    <name evidence="2" type="ORF">GCM10011335_30680</name>
</gene>
<accession>A0A916Y0B7</accession>
<dbReference type="InterPro" id="IPR046087">
    <property type="entry name" value="DUF6105"/>
</dbReference>
<dbReference type="RefSeq" id="WP_188852215.1">
    <property type="nucleotide sequence ID" value="NZ_BMJJ01000007.1"/>
</dbReference>
<keyword evidence="1" id="KW-1133">Transmembrane helix</keyword>
<comment type="caution">
    <text evidence="2">The sequence shown here is derived from an EMBL/GenBank/DDBJ whole genome shotgun (WGS) entry which is preliminary data.</text>
</comment>